<evidence type="ECO:0000256" key="13">
    <source>
        <dbReference type="SAM" id="Coils"/>
    </source>
</evidence>
<feature type="domain" description="IF rod" evidence="15">
    <location>
        <begin position="106"/>
        <end position="417"/>
    </location>
</feature>
<dbReference type="GO" id="GO:0005737">
    <property type="term" value="C:cytoplasm"/>
    <property type="evidence" value="ECO:0007669"/>
    <property type="project" value="UniProtKB-SubCell"/>
</dbReference>
<dbReference type="Gene3D" id="1.20.5.170">
    <property type="match status" value="1"/>
</dbReference>
<dbReference type="GO" id="GO:0030855">
    <property type="term" value="P:epithelial cell differentiation"/>
    <property type="evidence" value="ECO:0007669"/>
    <property type="project" value="TreeGrafter"/>
</dbReference>
<dbReference type="PROSITE" id="PS00226">
    <property type="entry name" value="IF_ROD_1"/>
    <property type="match status" value="1"/>
</dbReference>
<dbReference type="InterPro" id="IPR002957">
    <property type="entry name" value="Keratin_I"/>
</dbReference>
<evidence type="ECO:0000256" key="14">
    <source>
        <dbReference type="SAM" id="MobiDB-lite"/>
    </source>
</evidence>
<dbReference type="PROSITE" id="PS51842">
    <property type="entry name" value="IF_ROD_2"/>
    <property type="match status" value="1"/>
</dbReference>
<dbReference type="InterPro" id="IPR018039">
    <property type="entry name" value="IF_conserved"/>
</dbReference>
<dbReference type="PANTHER" id="PTHR23239">
    <property type="entry name" value="INTERMEDIATE FILAMENT"/>
    <property type="match status" value="1"/>
</dbReference>
<dbReference type="EMBL" id="VWZO01005721">
    <property type="protein sequence ID" value="NXH12605.1"/>
    <property type="molecule type" value="Genomic_DNA"/>
</dbReference>
<dbReference type="FunFam" id="1.20.5.1160:FF:000002">
    <property type="entry name" value="Type I keratin 10"/>
    <property type="match status" value="1"/>
</dbReference>
<evidence type="ECO:0000313" key="16">
    <source>
        <dbReference type="EMBL" id="NXH12605.1"/>
    </source>
</evidence>
<dbReference type="FunFam" id="1.20.5.500:FF:000001">
    <property type="entry name" value="Type II keratin 23"/>
    <property type="match status" value="1"/>
</dbReference>
<name>A0A7K9HHU5_9PICI</name>
<protein>
    <recommendedName>
        <fullName evidence="9">Keratin, type I cytoskeletal 14</fullName>
    </recommendedName>
    <alternativeName>
        <fullName evidence="10">Cytokeratin-14</fullName>
    </alternativeName>
    <alternativeName>
        <fullName evidence="11">Keratin-14</fullName>
    </alternativeName>
</protein>
<dbReference type="Pfam" id="PF00038">
    <property type="entry name" value="Filament"/>
    <property type="match status" value="1"/>
</dbReference>
<evidence type="ECO:0000256" key="8">
    <source>
        <dbReference type="ARBA" id="ARBA00037229"/>
    </source>
</evidence>
<feature type="coiled-coil region" evidence="13">
    <location>
        <begin position="103"/>
        <end position="144"/>
    </location>
</feature>
<proteinExistence type="inferred from homology"/>
<dbReference type="OrthoDB" id="2441647at2759"/>
<evidence type="ECO:0000256" key="6">
    <source>
        <dbReference type="ARBA" id="ARBA00023054"/>
    </source>
</evidence>
<keyword evidence="7" id="KW-0539">Nucleus</keyword>
<dbReference type="Gene3D" id="1.20.5.1160">
    <property type="entry name" value="Vasodilator-stimulated phosphoprotein"/>
    <property type="match status" value="1"/>
</dbReference>
<comment type="caution">
    <text evidence="16">The sequence shown here is derived from an EMBL/GenBank/DDBJ whole genome shotgun (WGS) entry which is preliminary data.</text>
</comment>
<evidence type="ECO:0000256" key="5">
    <source>
        <dbReference type="ARBA" id="ARBA00022754"/>
    </source>
</evidence>
<dbReference type="GO" id="GO:0045109">
    <property type="term" value="P:intermediate filament organization"/>
    <property type="evidence" value="ECO:0007669"/>
    <property type="project" value="TreeGrafter"/>
</dbReference>
<keyword evidence="3" id="KW-0963">Cytoplasm</keyword>
<dbReference type="PRINTS" id="PR01248">
    <property type="entry name" value="TYPE1KERATIN"/>
</dbReference>
<evidence type="ECO:0000313" key="17">
    <source>
        <dbReference type="Proteomes" id="UP000534107"/>
    </source>
</evidence>
<evidence type="ECO:0000256" key="4">
    <source>
        <dbReference type="ARBA" id="ARBA00022744"/>
    </source>
</evidence>
<dbReference type="SUPFAM" id="SSF64593">
    <property type="entry name" value="Intermediate filament protein, coiled coil region"/>
    <property type="match status" value="2"/>
</dbReference>
<dbReference type="PANTHER" id="PTHR23239:SF368">
    <property type="entry name" value="KERATIN, TYPE I CYTOSKELETAL 14"/>
    <property type="match status" value="1"/>
</dbReference>
<accession>A0A7K9HHU5</accession>
<comment type="function">
    <text evidence="8">The nonhelical tail domain is involved in promoting KRT5-KRT14 filaments to self-organize into large bundles and enhances the mechanical properties involved in resilience of keratin intermediate filaments in vitro.</text>
</comment>
<evidence type="ECO:0000256" key="9">
    <source>
        <dbReference type="ARBA" id="ARBA00040326"/>
    </source>
</evidence>
<comment type="similarity">
    <text evidence="12">Belongs to the intermediate filament family.</text>
</comment>
<evidence type="ECO:0000256" key="2">
    <source>
        <dbReference type="ARBA" id="ARBA00004496"/>
    </source>
</evidence>
<dbReference type="AlphaFoldDB" id="A0A7K9HHU5"/>
<sequence length="455" mass="49921">MSISLKQYSSSTSLKGSGGLAGGSSRLSSSRVGAGGYRAPSVHGSSSTYSVSSRVVSGLGSGYGGSYGSSLAGGFGGGYGAGFGAAFGAGLGAGLGGGDGILLAGEKETMQNLNDRLAAYLDKVRALEEANSDLELKIREWYKKQGPGPDRDYSPYYRTIEELRNKVLVASVDNANLLLQIDNARLTADDFRTKFETEQALRLSVEADINGLRRVLDELTLARADLEMQIETLKEDLAYLRKNHEEEMTALRGQVGGEISVEMDAAPGVDLTKILAEMREQYESLADKNRRDAEQWFFSKTEELNREVAINTEQLQSGKTEITELRRTIQSLEIDLQSQLSTKAALEGSLADTEARYGAQLAQLQALISSVEEQLAELRCDMERQNHEYRVLLDVKCRLEQEIATYRRLLEGEDAHMSSHYVSQPVKEGPVTTRQIRTIFEEMKDGKVISSREQI</sequence>
<feature type="coiled-coil region" evidence="13">
    <location>
        <begin position="209"/>
        <end position="243"/>
    </location>
</feature>
<dbReference type="GO" id="GO:0005198">
    <property type="term" value="F:structural molecule activity"/>
    <property type="evidence" value="ECO:0007669"/>
    <property type="project" value="InterPro"/>
</dbReference>
<evidence type="ECO:0000259" key="15">
    <source>
        <dbReference type="PROSITE" id="PS51842"/>
    </source>
</evidence>
<feature type="region of interest" description="Disordered" evidence="14">
    <location>
        <begin position="1"/>
        <end position="26"/>
    </location>
</feature>
<dbReference type="Proteomes" id="UP000534107">
    <property type="component" value="Unassembled WGS sequence"/>
</dbReference>
<evidence type="ECO:0000256" key="7">
    <source>
        <dbReference type="ARBA" id="ARBA00023242"/>
    </source>
</evidence>
<dbReference type="FunFam" id="1.20.5.170:FF:000002">
    <property type="entry name" value="Type I keratin KA11"/>
    <property type="match status" value="1"/>
</dbReference>
<evidence type="ECO:0000256" key="3">
    <source>
        <dbReference type="ARBA" id="ARBA00022490"/>
    </source>
</evidence>
<dbReference type="SMART" id="SM01391">
    <property type="entry name" value="Filament"/>
    <property type="match status" value="1"/>
</dbReference>
<feature type="non-terminal residue" evidence="16">
    <location>
        <position position="455"/>
    </location>
</feature>
<dbReference type="InterPro" id="IPR039008">
    <property type="entry name" value="IF_rod_dom"/>
</dbReference>
<evidence type="ECO:0000256" key="12">
    <source>
        <dbReference type="RuleBase" id="RU000685"/>
    </source>
</evidence>
<keyword evidence="5 12" id="KW-0403">Intermediate filament</keyword>
<evidence type="ECO:0000256" key="11">
    <source>
        <dbReference type="ARBA" id="ARBA00042490"/>
    </source>
</evidence>
<feature type="coiled-coil region" evidence="13">
    <location>
        <begin position="275"/>
        <end position="388"/>
    </location>
</feature>
<dbReference type="Gene3D" id="1.20.5.500">
    <property type="entry name" value="Single helix bin"/>
    <property type="match status" value="1"/>
</dbReference>
<gene>
    <name evidence="16" type="primary">Krt14_1</name>
    <name evidence="16" type="ORF">BUCCAP_R11868</name>
</gene>
<comment type="subcellular location">
    <subcellularLocation>
        <location evidence="2">Cytoplasm</location>
    </subcellularLocation>
    <subcellularLocation>
        <location evidence="1">Nucleus</location>
    </subcellularLocation>
</comment>
<reference evidence="16 17" key="1">
    <citation type="submission" date="2019-09" db="EMBL/GenBank/DDBJ databases">
        <title>Bird 10,000 Genomes (B10K) Project - Family phase.</title>
        <authorList>
            <person name="Zhang G."/>
        </authorList>
    </citation>
    <scope>NUCLEOTIDE SEQUENCE [LARGE SCALE GENOMIC DNA]</scope>
    <source>
        <strain evidence="16">B10K-DU-001-16</strain>
        <tissue evidence="16">Muscle</tissue>
    </source>
</reference>
<dbReference type="GO" id="GO:0045095">
    <property type="term" value="C:keratin filament"/>
    <property type="evidence" value="ECO:0007669"/>
    <property type="project" value="TreeGrafter"/>
</dbReference>
<organism evidence="16 17">
    <name type="scientific">Bucco capensis</name>
    <name type="common">collared puffbird</name>
    <dbReference type="NCBI Taxonomy" id="135168"/>
    <lineage>
        <taxon>Eukaryota</taxon>
        <taxon>Metazoa</taxon>
        <taxon>Chordata</taxon>
        <taxon>Craniata</taxon>
        <taxon>Vertebrata</taxon>
        <taxon>Euteleostomi</taxon>
        <taxon>Archelosauria</taxon>
        <taxon>Archosauria</taxon>
        <taxon>Dinosauria</taxon>
        <taxon>Saurischia</taxon>
        <taxon>Theropoda</taxon>
        <taxon>Coelurosauria</taxon>
        <taxon>Aves</taxon>
        <taxon>Neognathae</taxon>
        <taxon>Neoaves</taxon>
        <taxon>Telluraves</taxon>
        <taxon>Coraciimorphae</taxon>
        <taxon>Piciformes</taxon>
        <taxon>Bucconidae</taxon>
        <taxon>Bucco</taxon>
    </lineage>
</organism>
<dbReference type="GO" id="GO:0005634">
    <property type="term" value="C:nucleus"/>
    <property type="evidence" value="ECO:0007669"/>
    <property type="project" value="UniProtKB-SubCell"/>
</dbReference>
<evidence type="ECO:0000256" key="1">
    <source>
        <dbReference type="ARBA" id="ARBA00004123"/>
    </source>
</evidence>
<keyword evidence="4" id="KW-0416">Keratin</keyword>
<keyword evidence="6 13" id="KW-0175">Coiled coil</keyword>
<keyword evidence="17" id="KW-1185">Reference proteome</keyword>
<evidence type="ECO:0000256" key="10">
    <source>
        <dbReference type="ARBA" id="ARBA00041705"/>
    </source>
</evidence>
<feature type="non-terminal residue" evidence="16">
    <location>
        <position position="1"/>
    </location>
</feature>